<keyword evidence="4 8" id="KW-0812">Transmembrane</keyword>
<keyword evidence="7" id="KW-0046">Antibiotic resistance</keyword>
<evidence type="ECO:0000313" key="12">
    <source>
        <dbReference type="Proteomes" id="UP001551482"/>
    </source>
</evidence>
<dbReference type="PANTHER" id="PTHR43077">
    <property type="entry name" value="TRANSPORT PERMEASE YVFS-RELATED"/>
    <property type="match status" value="1"/>
</dbReference>
<feature type="compositionally biased region" description="Low complexity" evidence="9">
    <location>
        <begin position="1"/>
        <end position="17"/>
    </location>
</feature>
<sequence length="302" mass="32066">MSSPAAAPASPNGAPAAVTPGAGLDADDPRRHPPVAVQDIAGLFAARERPRRPTPVAASAVFAWRAVLKTRPATTHLLEVTAFPLMMTLMFTYLFGGALAGSTDEYLQYVVPGVLVQSIVMTTMGTGLALNRDIANGVFDRFRTLPVWRPAVLVGMLVGDLLRYLLAATMILLTGLVLGFRPDGGVPGVLAAVALVLVFAFAFSWVWTTLGLLMRSEKAVAGTAMMVLFPATFLSNIFVEPETMPGWLQAFVDANPIAHLVSAVRDLVAGDFGSPETGWTLLYAAGFVAVFGTLSMRLYNRG</sequence>
<comment type="caution">
    <text evidence="11">The sequence shown here is derived from an EMBL/GenBank/DDBJ whole genome shotgun (WGS) entry which is preliminary data.</text>
</comment>
<dbReference type="InterPro" id="IPR051328">
    <property type="entry name" value="T7SS_ABC-Transporter"/>
</dbReference>
<dbReference type="InterPro" id="IPR047817">
    <property type="entry name" value="ABC2_TM_bact-type"/>
</dbReference>
<organism evidence="11 12">
    <name type="scientific">Streptodolium elevatio</name>
    <dbReference type="NCBI Taxonomy" id="3157996"/>
    <lineage>
        <taxon>Bacteria</taxon>
        <taxon>Bacillati</taxon>
        <taxon>Actinomycetota</taxon>
        <taxon>Actinomycetes</taxon>
        <taxon>Kitasatosporales</taxon>
        <taxon>Streptomycetaceae</taxon>
        <taxon>Streptodolium</taxon>
    </lineage>
</organism>
<protein>
    <recommendedName>
        <fullName evidence="8">Transport permease protein</fullName>
    </recommendedName>
</protein>
<proteinExistence type="inferred from homology"/>
<feature type="transmembrane region" description="Helical" evidence="8">
    <location>
        <begin position="186"/>
        <end position="207"/>
    </location>
</feature>
<keyword evidence="6 8" id="KW-0472">Membrane</keyword>
<evidence type="ECO:0000256" key="5">
    <source>
        <dbReference type="ARBA" id="ARBA00022989"/>
    </source>
</evidence>
<dbReference type="InterPro" id="IPR000412">
    <property type="entry name" value="ABC_2_transport"/>
</dbReference>
<gene>
    <name evidence="11" type="ORF">AB0C36_30120</name>
</gene>
<keyword evidence="3 8" id="KW-1003">Cell membrane</keyword>
<keyword evidence="8" id="KW-0813">Transport</keyword>
<evidence type="ECO:0000259" key="10">
    <source>
        <dbReference type="PROSITE" id="PS51012"/>
    </source>
</evidence>
<evidence type="ECO:0000256" key="4">
    <source>
        <dbReference type="ARBA" id="ARBA00022692"/>
    </source>
</evidence>
<dbReference type="InterPro" id="IPR013525">
    <property type="entry name" value="ABC2_TM"/>
</dbReference>
<feature type="transmembrane region" description="Helical" evidence="8">
    <location>
        <begin position="219"/>
        <end position="239"/>
    </location>
</feature>
<evidence type="ECO:0000256" key="7">
    <source>
        <dbReference type="ARBA" id="ARBA00023251"/>
    </source>
</evidence>
<name>A0ABV3DPT4_9ACTN</name>
<feature type="transmembrane region" description="Helical" evidence="8">
    <location>
        <begin position="77"/>
        <end position="100"/>
    </location>
</feature>
<feature type="transmembrane region" description="Helical" evidence="8">
    <location>
        <begin position="281"/>
        <end position="299"/>
    </location>
</feature>
<reference evidence="11 12" key="1">
    <citation type="submission" date="2024-06" db="EMBL/GenBank/DDBJ databases">
        <title>The Natural Products Discovery Center: Release of the First 8490 Sequenced Strains for Exploring Actinobacteria Biosynthetic Diversity.</title>
        <authorList>
            <person name="Kalkreuter E."/>
            <person name="Kautsar S.A."/>
            <person name="Yang D."/>
            <person name="Bader C.D."/>
            <person name="Teijaro C.N."/>
            <person name="Fluegel L."/>
            <person name="Davis C.M."/>
            <person name="Simpson J.R."/>
            <person name="Lauterbach L."/>
            <person name="Steele A.D."/>
            <person name="Gui C."/>
            <person name="Meng S."/>
            <person name="Li G."/>
            <person name="Viehrig K."/>
            <person name="Ye F."/>
            <person name="Su P."/>
            <person name="Kiefer A.F."/>
            <person name="Nichols A."/>
            <person name="Cepeda A.J."/>
            <person name="Yan W."/>
            <person name="Fan B."/>
            <person name="Jiang Y."/>
            <person name="Adhikari A."/>
            <person name="Zheng C.-J."/>
            <person name="Schuster L."/>
            <person name="Cowan T.M."/>
            <person name="Smanski M.J."/>
            <person name="Chevrette M.G."/>
            <person name="De Carvalho L.P.S."/>
            <person name="Shen B."/>
        </authorList>
    </citation>
    <scope>NUCLEOTIDE SEQUENCE [LARGE SCALE GENOMIC DNA]</scope>
    <source>
        <strain evidence="11 12">NPDC048946</strain>
    </source>
</reference>
<feature type="transmembrane region" description="Helical" evidence="8">
    <location>
        <begin position="151"/>
        <end position="180"/>
    </location>
</feature>
<evidence type="ECO:0000256" key="8">
    <source>
        <dbReference type="RuleBase" id="RU361157"/>
    </source>
</evidence>
<dbReference type="RefSeq" id="WP_358360127.1">
    <property type="nucleotide sequence ID" value="NZ_JBEZFP010000099.1"/>
</dbReference>
<dbReference type="EMBL" id="JBEZFP010000099">
    <property type="protein sequence ID" value="MEU8137759.1"/>
    <property type="molecule type" value="Genomic_DNA"/>
</dbReference>
<feature type="region of interest" description="Disordered" evidence="9">
    <location>
        <begin position="1"/>
        <end position="31"/>
    </location>
</feature>
<dbReference type="PROSITE" id="PS51012">
    <property type="entry name" value="ABC_TM2"/>
    <property type="match status" value="1"/>
</dbReference>
<evidence type="ECO:0000256" key="3">
    <source>
        <dbReference type="ARBA" id="ARBA00022475"/>
    </source>
</evidence>
<accession>A0ABV3DPT4</accession>
<evidence type="ECO:0000256" key="1">
    <source>
        <dbReference type="ARBA" id="ARBA00004651"/>
    </source>
</evidence>
<dbReference type="Pfam" id="PF01061">
    <property type="entry name" value="ABC2_membrane"/>
    <property type="match status" value="1"/>
</dbReference>
<feature type="domain" description="ABC transmembrane type-2" evidence="10">
    <location>
        <begin position="75"/>
        <end position="302"/>
    </location>
</feature>
<dbReference type="PIRSF" id="PIRSF006648">
    <property type="entry name" value="DrrB"/>
    <property type="match status" value="1"/>
</dbReference>
<evidence type="ECO:0000256" key="2">
    <source>
        <dbReference type="ARBA" id="ARBA00007783"/>
    </source>
</evidence>
<comment type="similarity">
    <text evidence="2 8">Belongs to the ABC-2 integral membrane protein family.</text>
</comment>
<feature type="transmembrane region" description="Helical" evidence="8">
    <location>
        <begin position="106"/>
        <end position="130"/>
    </location>
</feature>
<dbReference type="PANTHER" id="PTHR43077:SF8">
    <property type="entry name" value="DOXORUBICIN RESISTANCE ABC TRANSPORTER PERMEASE PROTEIN DRRB"/>
    <property type="match status" value="1"/>
</dbReference>
<evidence type="ECO:0000313" key="11">
    <source>
        <dbReference type="EMBL" id="MEU8137759.1"/>
    </source>
</evidence>
<evidence type="ECO:0000256" key="9">
    <source>
        <dbReference type="SAM" id="MobiDB-lite"/>
    </source>
</evidence>
<keyword evidence="5 8" id="KW-1133">Transmembrane helix</keyword>
<comment type="subcellular location">
    <subcellularLocation>
        <location evidence="1 8">Cell membrane</location>
        <topology evidence="1 8">Multi-pass membrane protein</topology>
    </subcellularLocation>
</comment>
<evidence type="ECO:0000256" key="6">
    <source>
        <dbReference type="ARBA" id="ARBA00023136"/>
    </source>
</evidence>
<dbReference type="Proteomes" id="UP001551482">
    <property type="component" value="Unassembled WGS sequence"/>
</dbReference>
<keyword evidence="12" id="KW-1185">Reference proteome</keyword>